<name>X1Q616_9ZZZZ</name>
<evidence type="ECO:0000313" key="1">
    <source>
        <dbReference type="EMBL" id="GAI63678.1"/>
    </source>
</evidence>
<comment type="caution">
    <text evidence="1">The sequence shown here is derived from an EMBL/GenBank/DDBJ whole genome shotgun (WGS) entry which is preliminary data.</text>
</comment>
<reference evidence="1" key="1">
    <citation type="journal article" date="2014" name="Front. Microbiol.">
        <title>High frequency of phylogenetically diverse reductive dehalogenase-homologous genes in deep subseafloor sedimentary metagenomes.</title>
        <authorList>
            <person name="Kawai M."/>
            <person name="Futagami T."/>
            <person name="Toyoda A."/>
            <person name="Takaki Y."/>
            <person name="Nishi S."/>
            <person name="Hori S."/>
            <person name="Arai W."/>
            <person name="Tsubouchi T."/>
            <person name="Morono Y."/>
            <person name="Uchiyama I."/>
            <person name="Ito T."/>
            <person name="Fujiyama A."/>
            <person name="Inagaki F."/>
            <person name="Takami H."/>
        </authorList>
    </citation>
    <scope>NUCLEOTIDE SEQUENCE</scope>
    <source>
        <strain evidence="1">Expedition CK06-06</strain>
    </source>
</reference>
<dbReference type="AlphaFoldDB" id="X1Q616"/>
<gene>
    <name evidence="1" type="ORF">S06H3_67079</name>
</gene>
<dbReference type="EMBL" id="BARV01046176">
    <property type="protein sequence ID" value="GAI63678.1"/>
    <property type="molecule type" value="Genomic_DNA"/>
</dbReference>
<accession>X1Q616</accession>
<sequence>EFLDIFINKGGETKTEEGEIPVIAPSTKYIGEVIA</sequence>
<feature type="non-terminal residue" evidence="1">
    <location>
        <position position="35"/>
    </location>
</feature>
<organism evidence="1">
    <name type="scientific">marine sediment metagenome</name>
    <dbReference type="NCBI Taxonomy" id="412755"/>
    <lineage>
        <taxon>unclassified sequences</taxon>
        <taxon>metagenomes</taxon>
        <taxon>ecological metagenomes</taxon>
    </lineage>
</organism>
<protein>
    <submittedName>
        <fullName evidence="1">Uncharacterized protein</fullName>
    </submittedName>
</protein>
<feature type="non-terminal residue" evidence="1">
    <location>
        <position position="1"/>
    </location>
</feature>
<proteinExistence type="predicted"/>